<dbReference type="RefSeq" id="XP_010936993.2">
    <property type="nucleotide sequence ID" value="XM_010938691.2"/>
</dbReference>
<proteinExistence type="predicted"/>
<gene>
    <name evidence="2" type="primary">LOC105056477</name>
</gene>
<evidence type="ECO:0000313" key="2">
    <source>
        <dbReference type="RefSeq" id="XP_010936993.2"/>
    </source>
</evidence>
<dbReference type="AlphaFoldDB" id="A0A6I9S3H2"/>
<sequence>MHLTCDKPHQFITKENGRNWTSFPSVLIDSPSVSPMVPHRLASSHSSFLGLSQTLNQTLTLISPHPRCLAFKSRHPSRGLSYSPSLRISSTSAVAASASLFPSEDLIERDWSFLEPDSFGPDQEWAEKARRIVAAGQICEGSRVLAAFPTIGFAGLLADLSPCELLLAIHESLFVLAMIKESHDRVRCWQGEISAMPERFSLFDVVFACYFPGLGVSVDQLLTLLAARCSPGARLVIGFDQGREIIERNHRQQYPDMVTFDLPDKITLEKAATDHSFQLTEFVDEPTFYLAVLKFQERGVPNQ</sequence>
<dbReference type="Proteomes" id="UP000504607">
    <property type="component" value="Chromosome 13"/>
</dbReference>
<dbReference type="InParanoid" id="A0A6I9S3H2"/>
<evidence type="ECO:0000313" key="1">
    <source>
        <dbReference type="Proteomes" id="UP000504607"/>
    </source>
</evidence>
<dbReference type="PANTHER" id="PTHR37217:SF1">
    <property type="entry name" value="EXPRESSED PROTEIN"/>
    <property type="match status" value="1"/>
</dbReference>
<protein>
    <submittedName>
        <fullName evidence="2">Uncharacterized protein LOC105056477</fullName>
    </submittedName>
</protein>
<reference evidence="2" key="1">
    <citation type="submission" date="2025-08" db="UniProtKB">
        <authorList>
            <consortium name="RefSeq"/>
        </authorList>
    </citation>
    <scope>IDENTIFICATION</scope>
</reference>
<accession>A0A6I9S3H2</accession>
<dbReference type="GO" id="GO:0009507">
    <property type="term" value="C:chloroplast"/>
    <property type="evidence" value="ECO:0007669"/>
    <property type="project" value="TreeGrafter"/>
</dbReference>
<name>A0A6I9S3H2_ELAGV</name>
<dbReference type="InterPro" id="IPR029063">
    <property type="entry name" value="SAM-dependent_MTases_sf"/>
</dbReference>
<dbReference type="OrthoDB" id="276388at2759"/>
<keyword evidence="1" id="KW-1185">Reference proteome</keyword>
<dbReference type="KEGG" id="egu:105056477"/>
<dbReference type="GeneID" id="105056477"/>
<dbReference type="PANTHER" id="PTHR37217">
    <property type="entry name" value="EXPRESSED PROTEIN"/>
    <property type="match status" value="1"/>
</dbReference>
<dbReference type="SUPFAM" id="SSF53335">
    <property type="entry name" value="S-adenosyl-L-methionine-dependent methyltransferases"/>
    <property type="match status" value="1"/>
</dbReference>
<dbReference type="FunCoup" id="A0A6I9S3H2">
    <property type="interactions" value="2495"/>
</dbReference>
<organism evidence="1 2">
    <name type="scientific">Elaeis guineensis var. tenera</name>
    <name type="common">Oil palm</name>
    <dbReference type="NCBI Taxonomy" id="51953"/>
    <lineage>
        <taxon>Eukaryota</taxon>
        <taxon>Viridiplantae</taxon>
        <taxon>Streptophyta</taxon>
        <taxon>Embryophyta</taxon>
        <taxon>Tracheophyta</taxon>
        <taxon>Spermatophyta</taxon>
        <taxon>Magnoliopsida</taxon>
        <taxon>Liliopsida</taxon>
        <taxon>Arecaceae</taxon>
        <taxon>Arecoideae</taxon>
        <taxon>Cocoseae</taxon>
        <taxon>Elaeidinae</taxon>
        <taxon>Elaeis</taxon>
    </lineage>
</organism>